<evidence type="ECO:0000256" key="1">
    <source>
        <dbReference type="ARBA" id="ARBA00001961"/>
    </source>
</evidence>
<dbReference type="GO" id="GO:0031418">
    <property type="term" value="F:L-ascorbic acid binding"/>
    <property type="evidence" value="ECO:0007669"/>
    <property type="project" value="InterPro"/>
</dbReference>
<dbReference type="EMBL" id="CP012669">
    <property type="protein sequence ID" value="ALE15587.1"/>
    <property type="molecule type" value="Genomic_DNA"/>
</dbReference>
<evidence type="ECO:0000256" key="3">
    <source>
        <dbReference type="ARBA" id="ARBA00022964"/>
    </source>
</evidence>
<dbReference type="AlphaFoldDB" id="A0A0M5KY25"/>
<dbReference type="PATRIC" id="fig|361183.4.peg.273"/>
<evidence type="ECO:0000259" key="6">
    <source>
        <dbReference type="SMART" id="SM00702"/>
    </source>
</evidence>
<evidence type="ECO:0000256" key="2">
    <source>
        <dbReference type="ARBA" id="ARBA00022723"/>
    </source>
</evidence>
<dbReference type="InterPro" id="IPR044862">
    <property type="entry name" value="Pro_4_hyd_alph_FE2OG_OXY"/>
</dbReference>
<evidence type="ECO:0000313" key="8">
    <source>
        <dbReference type="Proteomes" id="UP000057938"/>
    </source>
</evidence>
<keyword evidence="8" id="KW-1185">Reference proteome</keyword>
<dbReference type="InterPro" id="IPR006620">
    <property type="entry name" value="Pro_4_hyd_alph"/>
</dbReference>
<dbReference type="STRING" id="361183.AMC99_00271"/>
<sequence>MNAQCDISAEQPFDPGADPAKLAYIGAVVRAKLDRNPAVERIDTPHAEVYRVARFLTRRDCKEIMRVINQCAVPSTLYRGTGIEGYRTSYTHHFDRDDSLTRSIELYISDLMGMDDDHSELMQGQRYQVGQQYKHHFDYFQVGSSYWPEEARKGGQRTWTAMICLHEAREGGETDFPHLEKRFKPLTGEMLLWNNMRPDGTPNPKTLHAGMPVTKGIKHVITKWYRQEAWRLINPA</sequence>
<dbReference type="Proteomes" id="UP000057938">
    <property type="component" value="Chromosome"/>
</dbReference>
<protein>
    <submittedName>
        <fullName evidence="7">Eukaryotic peptidyl prolyl 4-hydroxylase alpha subunit-like protein</fullName>
        <ecNumber evidence="7">1.14.11.2</ecNumber>
    </submittedName>
</protein>
<dbReference type="InterPro" id="IPR045054">
    <property type="entry name" value="P4HA-like"/>
</dbReference>
<dbReference type="SMART" id="SM00702">
    <property type="entry name" value="P4Hc"/>
    <property type="match status" value="1"/>
</dbReference>
<dbReference type="Pfam" id="PF13640">
    <property type="entry name" value="2OG-FeII_Oxy_3"/>
    <property type="match status" value="1"/>
</dbReference>
<dbReference type="PANTHER" id="PTHR10869">
    <property type="entry name" value="PROLYL 4-HYDROXYLASE ALPHA SUBUNIT"/>
    <property type="match status" value="1"/>
</dbReference>
<evidence type="ECO:0000256" key="4">
    <source>
        <dbReference type="ARBA" id="ARBA00023002"/>
    </source>
</evidence>
<keyword evidence="5" id="KW-0408">Iron</keyword>
<proteinExistence type="predicted"/>
<dbReference type="KEGG" id="aep:AMC99_00271"/>
<dbReference type="EC" id="1.14.11.2" evidence="7"/>
<accession>A0A0M5KY25</accession>
<keyword evidence="2" id="KW-0479">Metal-binding</keyword>
<dbReference type="OrthoDB" id="269774at2"/>
<evidence type="ECO:0000313" key="7">
    <source>
        <dbReference type="EMBL" id="ALE15587.1"/>
    </source>
</evidence>
<gene>
    <name evidence="7" type="ORF">AMC99_00271</name>
</gene>
<dbReference type="GO" id="GO:0005506">
    <property type="term" value="F:iron ion binding"/>
    <property type="evidence" value="ECO:0007669"/>
    <property type="project" value="InterPro"/>
</dbReference>
<comment type="cofactor">
    <cofactor evidence="1">
        <name>L-ascorbate</name>
        <dbReference type="ChEBI" id="CHEBI:38290"/>
    </cofactor>
</comment>
<dbReference type="GO" id="GO:0004656">
    <property type="term" value="F:procollagen-proline 4-dioxygenase activity"/>
    <property type="evidence" value="ECO:0007669"/>
    <property type="project" value="UniProtKB-EC"/>
</dbReference>
<reference evidence="7 8" key="1">
    <citation type="submission" date="2015-09" db="EMBL/GenBank/DDBJ databases">
        <title>Complete genome sequence of a benzo[a]pyrene-degrading bacterium Altererythrobacter epoxidivorans CGMCC 1.7731T.</title>
        <authorList>
            <person name="Li Z."/>
            <person name="Cheng H."/>
            <person name="Huo Y."/>
            <person name="Xu X."/>
        </authorList>
    </citation>
    <scope>NUCLEOTIDE SEQUENCE [LARGE SCALE GENOMIC DNA]</scope>
    <source>
        <strain evidence="7 8">CGMCC 1.7731</strain>
    </source>
</reference>
<dbReference type="Gene3D" id="2.60.120.620">
    <property type="entry name" value="q2cbj1_9rhob like domain"/>
    <property type="match status" value="1"/>
</dbReference>
<organism evidence="7 8">
    <name type="scientific">Altererythrobacter epoxidivorans</name>
    <dbReference type="NCBI Taxonomy" id="361183"/>
    <lineage>
        <taxon>Bacteria</taxon>
        <taxon>Pseudomonadati</taxon>
        <taxon>Pseudomonadota</taxon>
        <taxon>Alphaproteobacteria</taxon>
        <taxon>Sphingomonadales</taxon>
        <taxon>Erythrobacteraceae</taxon>
        <taxon>Altererythrobacter</taxon>
    </lineage>
</organism>
<keyword evidence="4 7" id="KW-0560">Oxidoreductase</keyword>
<name>A0A0M5KY25_9SPHN</name>
<evidence type="ECO:0000256" key="5">
    <source>
        <dbReference type="ARBA" id="ARBA00023004"/>
    </source>
</evidence>
<dbReference type="RefSeq" id="WP_061921801.1">
    <property type="nucleotide sequence ID" value="NZ_CP012669.1"/>
</dbReference>
<keyword evidence="3" id="KW-0223">Dioxygenase</keyword>
<feature type="domain" description="Prolyl 4-hydroxylase alpha subunit" evidence="6">
    <location>
        <begin position="47"/>
        <end position="226"/>
    </location>
</feature>
<dbReference type="PANTHER" id="PTHR10869:SF246">
    <property type="entry name" value="TRANSMEMBRANE PROLYL 4-HYDROXYLASE"/>
    <property type="match status" value="1"/>
</dbReference>